<evidence type="ECO:0000256" key="2">
    <source>
        <dbReference type="ARBA" id="ARBA00009457"/>
    </source>
</evidence>
<dbReference type="FunCoup" id="G0V6M0">
    <property type="interactions" value="491"/>
</dbReference>
<dbReference type="Pfam" id="PF03381">
    <property type="entry name" value="CDC50"/>
    <property type="match status" value="1"/>
</dbReference>
<dbReference type="PIRSF" id="PIRSF015840">
    <property type="entry name" value="DUF284_TM_euk"/>
    <property type="match status" value="1"/>
</dbReference>
<dbReference type="InterPro" id="IPR005045">
    <property type="entry name" value="CDC50/LEM3_fam"/>
</dbReference>
<keyword evidence="5 6" id="KW-0472">Membrane</keyword>
<keyword evidence="3 7" id="KW-0812">Transmembrane</keyword>
<dbReference type="KEGG" id="ncs:NCAS_0A05580"/>
<evidence type="ECO:0000256" key="5">
    <source>
        <dbReference type="ARBA" id="ARBA00023136"/>
    </source>
</evidence>
<dbReference type="HOGENOM" id="CLU_025025_0_1_1"/>
<keyword evidence="4 7" id="KW-1133">Transmembrane helix</keyword>
<dbReference type="eggNOG" id="KOG2952">
    <property type="taxonomic scope" value="Eukaryota"/>
</dbReference>
<accession>G0V6M0</accession>
<proteinExistence type="inferred from homology"/>
<sequence length="394" mass="45448">MVLLFWRKIDEVGRKKSRKPLNTGFRQQRLKAWQPILSPQSVFPFLTILACIFAPIGIGLIVSAINVQDLVIDYTRCHLLAHSDTFETIPSPYVDYHFKRSVSIEPQWKLVTTEDGDQVCSLQFEIPNNVKRPIYLYYKLSNYFQNHREYIKSFDVDQLKGKAVALNKLDDFCDPLKTISDKIVYPCGLVANSLFNDTFTAKLQGVNETKDFMLTNEGIAWKTDKHRYKPTKYNASQIVPPPNWAKKFPNGYTDENIPDLQNWEEFKVWMRTAALPKFYKLALMNETSELPEGMYETNITLNYPVLSFNGEKAFVLTTNSIIGARNVVLGILYLIVAGICTLFAIIFLTKVIFQPRSLTDHSYLNYTPQQFTMANKQQQPQQPVFNNIPLREIL</sequence>
<dbReference type="EMBL" id="HE576752">
    <property type="protein sequence ID" value="CCC67116.1"/>
    <property type="molecule type" value="Genomic_DNA"/>
</dbReference>
<dbReference type="OMA" id="IPWSMFN"/>
<evidence type="ECO:0000256" key="7">
    <source>
        <dbReference type="SAM" id="Phobius"/>
    </source>
</evidence>
<dbReference type="InParanoid" id="G0V6M0"/>
<dbReference type="GO" id="GO:1990531">
    <property type="term" value="C:phospholipid-translocating ATPase complex"/>
    <property type="evidence" value="ECO:0007669"/>
    <property type="project" value="EnsemblFungi"/>
</dbReference>
<evidence type="ECO:0000313" key="8">
    <source>
        <dbReference type="EMBL" id="CCC67116.1"/>
    </source>
</evidence>
<reference evidence="8 9" key="1">
    <citation type="journal article" date="2011" name="Proc. Natl. Acad. Sci. U.S.A.">
        <title>Evolutionary erosion of yeast sex chromosomes by mating-type switching accidents.</title>
        <authorList>
            <person name="Gordon J.L."/>
            <person name="Armisen D."/>
            <person name="Proux-Wera E."/>
            <person name="Oheigeartaigh S.S."/>
            <person name="Byrne K.P."/>
            <person name="Wolfe K.H."/>
        </authorList>
    </citation>
    <scope>NUCLEOTIDE SEQUENCE [LARGE SCALE GENOMIC DNA]</scope>
    <source>
        <strain evidence="9">ATCC 76901 / BCRC 22586 / CBS 4309 / NBRC 1992 / NRRL Y-12630</strain>
    </source>
</reference>
<dbReference type="Proteomes" id="UP000001640">
    <property type="component" value="Chromosome 1"/>
</dbReference>
<evidence type="ECO:0000256" key="6">
    <source>
        <dbReference type="PIRNR" id="PIRNR015840"/>
    </source>
</evidence>
<evidence type="ECO:0000256" key="3">
    <source>
        <dbReference type="ARBA" id="ARBA00022692"/>
    </source>
</evidence>
<keyword evidence="9" id="KW-1185">Reference proteome</keyword>
<evidence type="ECO:0008006" key="10">
    <source>
        <dbReference type="Google" id="ProtNLM"/>
    </source>
</evidence>
<feature type="transmembrane region" description="Helical" evidence="7">
    <location>
        <begin position="327"/>
        <end position="348"/>
    </location>
</feature>
<evidence type="ECO:0000256" key="4">
    <source>
        <dbReference type="ARBA" id="ARBA00022989"/>
    </source>
</evidence>
<reference key="2">
    <citation type="submission" date="2011-08" db="EMBL/GenBank/DDBJ databases">
        <title>Genome sequence of Naumovozyma castellii.</title>
        <authorList>
            <person name="Gordon J.L."/>
            <person name="Armisen D."/>
            <person name="Proux-Wera E."/>
            <person name="OhEigeartaigh S.S."/>
            <person name="Byrne K.P."/>
            <person name="Wolfe K.H."/>
        </authorList>
    </citation>
    <scope>NUCLEOTIDE SEQUENCE</scope>
    <source>
        <strain>Type strain:CBS 4309</strain>
    </source>
</reference>
<dbReference type="AlphaFoldDB" id="G0V6M0"/>
<dbReference type="STRING" id="1064592.G0V6M0"/>
<evidence type="ECO:0000256" key="1">
    <source>
        <dbReference type="ARBA" id="ARBA00004141"/>
    </source>
</evidence>
<feature type="transmembrane region" description="Helical" evidence="7">
    <location>
        <begin position="42"/>
        <end position="65"/>
    </location>
</feature>
<protein>
    <recommendedName>
        <fullName evidence="10">Cell division control protein 50</fullName>
    </recommendedName>
</protein>
<evidence type="ECO:0000313" key="9">
    <source>
        <dbReference type="Proteomes" id="UP000001640"/>
    </source>
</evidence>
<dbReference type="GO" id="GO:0005783">
    <property type="term" value="C:endoplasmic reticulum"/>
    <property type="evidence" value="ECO:0007669"/>
    <property type="project" value="TreeGrafter"/>
</dbReference>
<organism evidence="8 9">
    <name type="scientific">Naumovozyma castellii</name>
    <name type="common">Yeast</name>
    <name type="synonym">Saccharomyces castellii</name>
    <dbReference type="NCBI Taxonomy" id="27288"/>
    <lineage>
        <taxon>Eukaryota</taxon>
        <taxon>Fungi</taxon>
        <taxon>Dikarya</taxon>
        <taxon>Ascomycota</taxon>
        <taxon>Saccharomycotina</taxon>
        <taxon>Saccharomycetes</taxon>
        <taxon>Saccharomycetales</taxon>
        <taxon>Saccharomycetaceae</taxon>
        <taxon>Naumovozyma</taxon>
    </lineage>
</organism>
<dbReference type="PANTHER" id="PTHR10926">
    <property type="entry name" value="CELL CYCLE CONTROL PROTEIN 50"/>
    <property type="match status" value="1"/>
</dbReference>
<dbReference type="OrthoDB" id="340608at2759"/>
<dbReference type="PANTHER" id="PTHR10926:SF0">
    <property type="entry name" value="CDC50, ISOFORM A"/>
    <property type="match status" value="1"/>
</dbReference>
<dbReference type="GeneID" id="96900597"/>
<comment type="similarity">
    <text evidence="2 6">Belongs to the CDC50/LEM3 family.</text>
</comment>
<dbReference type="GO" id="GO:0005886">
    <property type="term" value="C:plasma membrane"/>
    <property type="evidence" value="ECO:0007669"/>
    <property type="project" value="TreeGrafter"/>
</dbReference>
<comment type="subcellular location">
    <subcellularLocation>
        <location evidence="1">Membrane</location>
        <topology evidence="1">Multi-pass membrane protein</topology>
    </subcellularLocation>
</comment>
<name>G0V6M0_NAUCA</name>
<dbReference type="GO" id="GO:0005802">
    <property type="term" value="C:trans-Golgi network"/>
    <property type="evidence" value="ECO:0007669"/>
    <property type="project" value="EnsemblFungi"/>
</dbReference>
<dbReference type="RefSeq" id="XP_003673499.1">
    <property type="nucleotide sequence ID" value="XM_003673451.1"/>
</dbReference>
<gene>
    <name evidence="8" type="primary">NCAS0A05580</name>
    <name evidence="8" type="ordered locus">NCAS_0A05580</name>
</gene>
<dbReference type="GO" id="GO:0045332">
    <property type="term" value="P:phospholipid translocation"/>
    <property type="evidence" value="ECO:0007669"/>
    <property type="project" value="UniProtKB-UniRule"/>
</dbReference>